<dbReference type="PANTHER" id="PTHR12454:SF5">
    <property type="entry name" value="TRIMERIC INTRACELLULAR CATION CHANNEL TYPE B"/>
    <property type="match status" value="1"/>
</dbReference>
<comment type="function">
    <text evidence="14">Intracellular monovalent cation channel required for maintenance of rapid intracellular calcium release. Acts as a potassium counter-ion channel that functions in synchronization with calcium release from intracellular stores. Activated by increased cytosolic Ca(2+) levels.</text>
</comment>
<evidence type="ECO:0000256" key="12">
    <source>
        <dbReference type="ARBA" id="ARBA00023303"/>
    </source>
</evidence>
<dbReference type="PANTHER" id="PTHR12454">
    <property type="entry name" value="TRIMERIC INTRACELLULAR CATION CHANNEL"/>
    <property type="match status" value="1"/>
</dbReference>
<evidence type="ECO:0000256" key="7">
    <source>
        <dbReference type="ARBA" id="ARBA00022826"/>
    </source>
</evidence>
<feature type="non-terminal residue" evidence="18">
    <location>
        <position position="1"/>
    </location>
</feature>
<evidence type="ECO:0000256" key="4">
    <source>
        <dbReference type="ARBA" id="ARBA00022538"/>
    </source>
</evidence>
<gene>
    <name evidence="18" type="primary">Tmem38ba</name>
    <name evidence="18" type="ORF">OXYMAD_R03541</name>
</gene>
<reference evidence="18 19" key="1">
    <citation type="submission" date="2019-09" db="EMBL/GenBank/DDBJ databases">
        <title>Bird 10,000 Genomes (B10K) Project - Family phase.</title>
        <authorList>
            <person name="Zhang G."/>
        </authorList>
    </citation>
    <scope>NUCLEOTIDE SEQUENCE [LARGE SCALE GENOMIC DNA]</scope>
    <source>
        <strain evidence="18">B10K-DU-002-81</strain>
    </source>
</reference>
<evidence type="ECO:0000256" key="9">
    <source>
        <dbReference type="ARBA" id="ARBA00022989"/>
    </source>
</evidence>
<accession>A0A7L2QQQ7</accession>
<keyword evidence="3" id="KW-0813">Transport</keyword>
<comment type="subunit">
    <text evidence="15">Homotrimer; conformation seems to be controled by binding to diacylglycerol (DAG).</text>
</comment>
<comment type="similarity">
    <text evidence="2">Belongs to the TMEM38 family.</text>
</comment>
<feature type="compositionally biased region" description="Basic residues" evidence="16">
    <location>
        <begin position="213"/>
        <end position="223"/>
    </location>
</feature>
<keyword evidence="4" id="KW-0633">Potassium transport</keyword>
<feature type="transmembrane region" description="Helical" evidence="17">
    <location>
        <begin position="135"/>
        <end position="154"/>
    </location>
</feature>
<proteinExistence type="inferred from homology"/>
<keyword evidence="12" id="KW-0407">Ion channel</keyword>
<dbReference type="GO" id="GO:0005789">
    <property type="term" value="C:endoplasmic reticulum membrane"/>
    <property type="evidence" value="ECO:0007669"/>
    <property type="project" value="UniProtKB-SubCell"/>
</dbReference>
<keyword evidence="8" id="KW-0630">Potassium</keyword>
<evidence type="ECO:0000256" key="1">
    <source>
        <dbReference type="ARBA" id="ARBA00004477"/>
    </source>
</evidence>
<dbReference type="InterPro" id="IPR007866">
    <property type="entry name" value="TRIC_channel"/>
</dbReference>
<evidence type="ECO:0000256" key="16">
    <source>
        <dbReference type="SAM" id="MobiDB-lite"/>
    </source>
</evidence>
<evidence type="ECO:0000256" key="17">
    <source>
        <dbReference type="SAM" id="Phobius"/>
    </source>
</evidence>
<dbReference type="Pfam" id="PF05197">
    <property type="entry name" value="TRIC"/>
    <property type="match status" value="2"/>
</dbReference>
<feature type="region of interest" description="Disordered" evidence="16">
    <location>
        <begin position="183"/>
        <end position="223"/>
    </location>
</feature>
<evidence type="ECO:0000256" key="2">
    <source>
        <dbReference type="ARBA" id="ARBA00005766"/>
    </source>
</evidence>
<evidence type="ECO:0000256" key="11">
    <source>
        <dbReference type="ARBA" id="ARBA00023136"/>
    </source>
</evidence>
<dbReference type="OrthoDB" id="195817at2759"/>
<feature type="transmembrane region" description="Helical" evidence="17">
    <location>
        <begin position="110"/>
        <end position="129"/>
    </location>
</feature>
<evidence type="ECO:0000256" key="3">
    <source>
        <dbReference type="ARBA" id="ARBA00022448"/>
    </source>
</evidence>
<comment type="catalytic activity">
    <reaction evidence="13">
        <text>K(+)(in) = K(+)(out)</text>
        <dbReference type="Rhea" id="RHEA:29463"/>
        <dbReference type="ChEBI" id="CHEBI:29103"/>
    </reaction>
</comment>
<dbReference type="EMBL" id="VYZR01023636">
    <property type="protein sequence ID" value="NXR98326.1"/>
    <property type="molecule type" value="Genomic_DNA"/>
</dbReference>
<keyword evidence="11 17" id="KW-0472">Membrane</keyword>
<feature type="transmembrane region" description="Helical" evidence="17">
    <location>
        <begin position="55"/>
        <end position="74"/>
    </location>
</feature>
<dbReference type="GO" id="GO:0042802">
    <property type="term" value="F:identical protein binding"/>
    <property type="evidence" value="ECO:0007669"/>
    <property type="project" value="InterPro"/>
</dbReference>
<evidence type="ECO:0000313" key="18">
    <source>
        <dbReference type="EMBL" id="NXR98326.1"/>
    </source>
</evidence>
<comment type="caution">
    <text evidence="18">The sequence shown here is derived from an EMBL/GenBank/DDBJ whole genome shotgun (WGS) entry which is preliminary data.</text>
</comment>
<keyword evidence="10" id="KW-0406">Ion transport</keyword>
<protein>
    <submittedName>
        <fullName evidence="18">T38BA protein</fullName>
    </submittedName>
</protein>
<keyword evidence="9 17" id="KW-1133">Transmembrane helix</keyword>
<keyword evidence="6" id="KW-0256">Endoplasmic reticulum</keyword>
<evidence type="ECO:0000313" key="19">
    <source>
        <dbReference type="Proteomes" id="UP000570288"/>
    </source>
</evidence>
<evidence type="ECO:0000256" key="13">
    <source>
        <dbReference type="ARBA" id="ARBA00034430"/>
    </source>
</evidence>
<keyword evidence="5 17" id="KW-0812">Transmembrane</keyword>
<dbReference type="Proteomes" id="UP000570288">
    <property type="component" value="Unassembled WGS sequence"/>
</dbReference>
<name>A0A7L2QQQ7_9PASS</name>
<sequence>YLVFYCPEDIVYRCFSFLPLRLLVAGMKEEYLSSRSLLVVQSGAGLDDLGTESMIIVYKVKILITAGFWILPLLPQVFISSIQKQFFCTLRTCSAFQAASTVEQRRENNVLCLISSPVKVTLIGAVLFTLQHRQYLPIARHNLVFLYTTFLVVFKVKMMLTRCATSPLAPFEAAMGQMVFGSRKTPSKVKGEGATSSNGSSVCDQPSEQHHEGAKKKQAKKTD</sequence>
<evidence type="ECO:0000256" key="14">
    <source>
        <dbReference type="ARBA" id="ARBA00045968"/>
    </source>
</evidence>
<keyword evidence="19" id="KW-1185">Reference proteome</keyword>
<feature type="non-terminal residue" evidence="18">
    <location>
        <position position="223"/>
    </location>
</feature>
<dbReference type="AlphaFoldDB" id="A0A7L2QQQ7"/>
<evidence type="ECO:0000256" key="10">
    <source>
        <dbReference type="ARBA" id="ARBA00023065"/>
    </source>
</evidence>
<evidence type="ECO:0000256" key="5">
    <source>
        <dbReference type="ARBA" id="ARBA00022692"/>
    </source>
</evidence>
<organism evidence="18 19">
    <name type="scientific">Oxylabes madagascariensis</name>
    <name type="common">white-throated Oxylabes</name>
    <dbReference type="NCBI Taxonomy" id="98144"/>
    <lineage>
        <taxon>Eukaryota</taxon>
        <taxon>Metazoa</taxon>
        <taxon>Chordata</taxon>
        <taxon>Craniata</taxon>
        <taxon>Vertebrata</taxon>
        <taxon>Euteleostomi</taxon>
        <taxon>Archelosauria</taxon>
        <taxon>Archosauria</taxon>
        <taxon>Dinosauria</taxon>
        <taxon>Saurischia</taxon>
        <taxon>Theropoda</taxon>
        <taxon>Coelurosauria</taxon>
        <taxon>Aves</taxon>
        <taxon>Neognathae</taxon>
        <taxon>Neoaves</taxon>
        <taxon>Telluraves</taxon>
        <taxon>Australaves</taxon>
        <taxon>Passeriformes</taxon>
        <taxon>Sylvioidea</taxon>
        <taxon>Timaliidae</taxon>
        <taxon>Oxylabes</taxon>
    </lineage>
</organism>
<feature type="compositionally biased region" description="Polar residues" evidence="16">
    <location>
        <begin position="194"/>
        <end position="206"/>
    </location>
</feature>
<evidence type="ECO:0000256" key="6">
    <source>
        <dbReference type="ARBA" id="ARBA00022824"/>
    </source>
</evidence>
<dbReference type="GO" id="GO:0005267">
    <property type="term" value="F:potassium channel activity"/>
    <property type="evidence" value="ECO:0007669"/>
    <property type="project" value="UniProtKB-KW"/>
</dbReference>
<comment type="subcellular location">
    <subcellularLocation>
        <location evidence="1">Endoplasmic reticulum membrane</location>
        <topology evidence="1">Multi-pass membrane protein</topology>
    </subcellularLocation>
</comment>
<keyword evidence="7" id="KW-0631">Potassium channel</keyword>
<evidence type="ECO:0000256" key="15">
    <source>
        <dbReference type="ARBA" id="ARBA00047059"/>
    </source>
</evidence>
<evidence type="ECO:0000256" key="8">
    <source>
        <dbReference type="ARBA" id="ARBA00022958"/>
    </source>
</evidence>